<feature type="domain" description="HTH lysR-type" evidence="5">
    <location>
        <begin position="18"/>
        <end position="75"/>
    </location>
</feature>
<dbReference type="SUPFAM" id="SSF53850">
    <property type="entry name" value="Periplasmic binding protein-like II"/>
    <property type="match status" value="1"/>
</dbReference>
<dbReference type="PANTHER" id="PTHR30126">
    <property type="entry name" value="HTH-TYPE TRANSCRIPTIONAL REGULATOR"/>
    <property type="match status" value="1"/>
</dbReference>
<protein>
    <recommendedName>
        <fullName evidence="5">HTH lysR-type domain-containing protein</fullName>
    </recommendedName>
</protein>
<dbReference type="CDD" id="cd05466">
    <property type="entry name" value="PBP2_LTTR_substrate"/>
    <property type="match status" value="1"/>
</dbReference>
<dbReference type="Gene3D" id="1.10.10.10">
    <property type="entry name" value="Winged helix-like DNA-binding domain superfamily/Winged helix DNA-binding domain"/>
    <property type="match status" value="1"/>
</dbReference>
<dbReference type="PANTHER" id="PTHR30126:SF40">
    <property type="entry name" value="HTH-TYPE TRANSCRIPTIONAL REGULATOR GLTR"/>
    <property type="match status" value="1"/>
</dbReference>
<dbReference type="OrthoDB" id="8849678at2"/>
<reference evidence="6 7" key="1">
    <citation type="submission" date="2018-06" db="EMBL/GenBank/DDBJ databases">
        <title>Three novel Pseudomonas species isolated from symptomatic oak.</title>
        <authorList>
            <person name="Bueno-Gonzalez V."/>
            <person name="Brady C."/>
        </authorList>
    </citation>
    <scope>NUCLEOTIDE SEQUENCE [LARGE SCALE GENOMIC DNA]</scope>
    <source>
        <strain evidence="6 7">P17C</strain>
    </source>
</reference>
<evidence type="ECO:0000313" key="7">
    <source>
        <dbReference type="Proteomes" id="UP000292639"/>
    </source>
</evidence>
<dbReference type="Proteomes" id="UP000292639">
    <property type="component" value="Unassembled WGS sequence"/>
</dbReference>
<evidence type="ECO:0000256" key="1">
    <source>
        <dbReference type="ARBA" id="ARBA00009437"/>
    </source>
</evidence>
<dbReference type="Pfam" id="PF00126">
    <property type="entry name" value="HTH_1"/>
    <property type="match status" value="1"/>
</dbReference>
<evidence type="ECO:0000256" key="4">
    <source>
        <dbReference type="ARBA" id="ARBA00023163"/>
    </source>
</evidence>
<dbReference type="InterPro" id="IPR000847">
    <property type="entry name" value="LysR_HTH_N"/>
</dbReference>
<keyword evidence="2" id="KW-0805">Transcription regulation</keyword>
<proteinExistence type="inferred from homology"/>
<keyword evidence="7" id="KW-1185">Reference proteome</keyword>
<comment type="caution">
    <text evidence="6">The sequence shown here is derived from an EMBL/GenBank/DDBJ whole genome shotgun (WGS) entry which is preliminary data.</text>
</comment>
<dbReference type="Pfam" id="PF03466">
    <property type="entry name" value="LysR_substrate"/>
    <property type="match status" value="1"/>
</dbReference>
<dbReference type="InterPro" id="IPR005119">
    <property type="entry name" value="LysR_subst-bd"/>
</dbReference>
<dbReference type="FunFam" id="1.10.10.10:FF:000001">
    <property type="entry name" value="LysR family transcriptional regulator"/>
    <property type="match status" value="1"/>
</dbReference>
<accession>A0A4Q9R0L1</accession>
<evidence type="ECO:0000256" key="2">
    <source>
        <dbReference type="ARBA" id="ARBA00023015"/>
    </source>
</evidence>
<name>A0A4Q9R0L1_9GAMM</name>
<dbReference type="GO" id="GO:0000976">
    <property type="term" value="F:transcription cis-regulatory region binding"/>
    <property type="evidence" value="ECO:0007669"/>
    <property type="project" value="TreeGrafter"/>
</dbReference>
<dbReference type="AlphaFoldDB" id="A0A4Q9R0L1"/>
<dbReference type="Gene3D" id="3.40.190.290">
    <property type="match status" value="1"/>
</dbReference>
<dbReference type="InterPro" id="IPR036390">
    <property type="entry name" value="WH_DNA-bd_sf"/>
</dbReference>
<dbReference type="EMBL" id="QJUP01000031">
    <property type="protein sequence ID" value="TBU90071.1"/>
    <property type="molecule type" value="Genomic_DNA"/>
</dbReference>
<keyword evidence="4" id="KW-0804">Transcription</keyword>
<gene>
    <name evidence="6" type="ORF">DNJ96_17080</name>
</gene>
<dbReference type="PROSITE" id="PS50931">
    <property type="entry name" value="HTH_LYSR"/>
    <property type="match status" value="1"/>
</dbReference>
<dbReference type="GO" id="GO:0003700">
    <property type="term" value="F:DNA-binding transcription factor activity"/>
    <property type="evidence" value="ECO:0007669"/>
    <property type="project" value="InterPro"/>
</dbReference>
<evidence type="ECO:0000256" key="3">
    <source>
        <dbReference type="ARBA" id="ARBA00023125"/>
    </source>
</evidence>
<comment type="similarity">
    <text evidence="1">Belongs to the LysR transcriptional regulatory family.</text>
</comment>
<dbReference type="PRINTS" id="PR00039">
    <property type="entry name" value="HTHLYSR"/>
</dbReference>
<dbReference type="SUPFAM" id="SSF46785">
    <property type="entry name" value="Winged helix' DNA-binding domain"/>
    <property type="match status" value="1"/>
</dbReference>
<evidence type="ECO:0000313" key="6">
    <source>
        <dbReference type="EMBL" id="TBU90071.1"/>
    </source>
</evidence>
<sequence>MQLTNPARKSRSKGSDHLELRAIDVFSVVAETGSMTAAALKFSMTQPAVSQILKHLETDVGAPLLDRELRPMRLTPAGEVLFARAQRLLRDAEQLYRELHQVSEAKLQRLRIGLVDSFTSTAGPQLIKALQQDVEQLLVWSGIAPDLRNELVRRDLDLIISPDPIHDVDNIHSRRILKESFVIIVPDSFSQREGSPSLAHLASTLPLVRYSHRSLIGMQIRKHLGRLRIDPPRHLEFDTSDSVVAMVGEGIGWAIVTPLCLLQAPAALSRVKVLPITCAPLSRSLYIAYRNGEFNGMPERIADICERIFDGMLSKLQQVEPWLPQHFQAE</sequence>
<dbReference type="InterPro" id="IPR036388">
    <property type="entry name" value="WH-like_DNA-bd_sf"/>
</dbReference>
<evidence type="ECO:0000259" key="5">
    <source>
        <dbReference type="PROSITE" id="PS50931"/>
    </source>
</evidence>
<keyword evidence="3" id="KW-0238">DNA-binding</keyword>
<organism evidence="6 7">
    <name type="scientific">Stutzerimonas kirkiae</name>
    <dbReference type="NCBI Taxonomy" id="2211392"/>
    <lineage>
        <taxon>Bacteria</taxon>
        <taxon>Pseudomonadati</taxon>
        <taxon>Pseudomonadota</taxon>
        <taxon>Gammaproteobacteria</taxon>
        <taxon>Pseudomonadales</taxon>
        <taxon>Pseudomonadaceae</taxon>
        <taxon>Stutzerimonas</taxon>
    </lineage>
</organism>